<accession>A0A7J8EEW8</accession>
<gene>
    <name evidence="1" type="ORF">HJG59_008912</name>
</gene>
<name>A0A7J8EEW8_MOLMO</name>
<organism evidence="1 2">
    <name type="scientific">Molossus molossus</name>
    <name type="common">Pallas' mastiff bat</name>
    <name type="synonym">Vespertilio molossus</name>
    <dbReference type="NCBI Taxonomy" id="27622"/>
    <lineage>
        <taxon>Eukaryota</taxon>
        <taxon>Metazoa</taxon>
        <taxon>Chordata</taxon>
        <taxon>Craniata</taxon>
        <taxon>Vertebrata</taxon>
        <taxon>Euteleostomi</taxon>
        <taxon>Mammalia</taxon>
        <taxon>Eutheria</taxon>
        <taxon>Laurasiatheria</taxon>
        <taxon>Chiroptera</taxon>
        <taxon>Yangochiroptera</taxon>
        <taxon>Molossidae</taxon>
        <taxon>Molossus</taxon>
    </lineage>
</organism>
<reference evidence="1 2" key="1">
    <citation type="journal article" date="2020" name="Nature">
        <title>Six reference-quality genomes reveal evolution of bat adaptations.</title>
        <authorList>
            <person name="Jebb D."/>
            <person name="Huang Z."/>
            <person name="Pippel M."/>
            <person name="Hughes G.M."/>
            <person name="Lavrichenko K."/>
            <person name="Devanna P."/>
            <person name="Winkler S."/>
            <person name="Jermiin L.S."/>
            <person name="Skirmuntt E.C."/>
            <person name="Katzourakis A."/>
            <person name="Burkitt-Gray L."/>
            <person name="Ray D.A."/>
            <person name="Sullivan K.A.M."/>
            <person name="Roscito J.G."/>
            <person name="Kirilenko B.M."/>
            <person name="Davalos L.M."/>
            <person name="Corthals A.P."/>
            <person name="Power M.L."/>
            <person name="Jones G."/>
            <person name="Ransome R.D."/>
            <person name="Dechmann D.K.N."/>
            <person name="Locatelli A.G."/>
            <person name="Puechmaille S.J."/>
            <person name="Fedrigo O."/>
            <person name="Jarvis E.D."/>
            <person name="Hiller M."/>
            <person name="Vernes S.C."/>
            <person name="Myers E.W."/>
            <person name="Teeling E.C."/>
        </authorList>
    </citation>
    <scope>NUCLEOTIDE SEQUENCE [LARGE SCALE GENOMIC DNA]</scope>
    <source>
        <strain evidence="1">MMolMol1</strain>
        <tissue evidence="1">Muscle</tissue>
    </source>
</reference>
<dbReference type="InParanoid" id="A0A7J8EEW8"/>
<keyword evidence="2" id="KW-1185">Reference proteome</keyword>
<dbReference type="PANTHER" id="PTHR19446">
    <property type="entry name" value="REVERSE TRANSCRIPTASES"/>
    <property type="match status" value="1"/>
</dbReference>
<dbReference type="Proteomes" id="UP000550707">
    <property type="component" value="Unassembled WGS sequence"/>
</dbReference>
<protein>
    <submittedName>
        <fullName evidence="1">Uncharacterized protein</fullName>
    </submittedName>
</protein>
<evidence type="ECO:0000313" key="1">
    <source>
        <dbReference type="EMBL" id="KAF6433861.1"/>
    </source>
</evidence>
<comment type="caution">
    <text evidence="1">The sequence shown here is derived from an EMBL/GenBank/DDBJ whole genome shotgun (WGS) entry which is preliminary data.</text>
</comment>
<evidence type="ECO:0000313" key="2">
    <source>
        <dbReference type="Proteomes" id="UP000550707"/>
    </source>
</evidence>
<dbReference type="AlphaFoldDB" id="A0A7J8EEW8"/>
<sequence length="125" mass="14815">MALGKLNSYMQKMQLDHQLTPYTRINLKWIKDLNVTHESIKILEENVGNKMSDIIRSRIFTDTSHKATETKEKMNTWDYIKFKSFCTTKDAIIKMERQPTVWENIIANDVSDKGLISYIYIYIYI</sequence>
<proteinExistence type="predicted"/>
<dbReference type="EMBL" id="JACASF010000014">
    <property type="protein sequence ID" value="KAF6433861.1"/>
    <property type="molecule type" value="Genomic_DNA"/>
</dbReference>